<dbReference type="EMBL" id="PFEK01000010">
    <property type="protein sequence ID" value="PJE67754.1"/>
    <property type="molecule type" value="Genomic_DNA"/>
</dbReference>
<gene>
    <name evidence="6" type="ORF">COU95_00550</name>
</gene>
<dbReference type="NCBIfam" id="TIGR00006">
    <property type="entry name" value="16S rRNA (cytosine(1402)-N(4))-methyltransferase RsmH"/>
    <property type="match status" value="1"/>
</dbReference>
<evidence type="ECO:0000256" key="1">
    <source>
        <dbReference type="ARBA" id="ARBA00010396"/>
    </source>
</evidence>
<dbReference type="GO" id="GO:0071424">
    <property type="term" value="F:rRNA (cytosine-N4-)-methyltransferase activity"/>
    <property type="evidence" value="ECO:0007669"/>
    <property type="project" value="TreeGrafter"/>
</dbReference>
<evidence type="ECO:0000256" key="3">
    <source>
        <dbReference type="ARBA" id="ARBA00022603"/>
    </source>
</evidence>
<name>A0A2M8L4B4_9BACT</name>
<keyword evidence="3 6" id="KW-0489">Methyltransferase</keyword>
<feature type="non-terminal residue" evidence="6">
    <location>
        <position position="249"/>
    </location>
</feature>
<keyword evidence="4 6" id="KW-0808">Transferase</keyword>
<comment type="similarity">
    <text evidence="1">Belongs to the methyltransferase superfamily. RsmH family.</text>
</comment>
<dbReference type="PANTHER" id="PTHR11265">
    <property type="entry name" value="S-ADENOSYL-METHYLTRANSFERASE MRAW"/>
    <property type="match status" value="1"/>
</dbReference>
<proteinExistence type="inferred from homology"/>
<sequence length="249" mass="28322">MEEKVFHIPVLPKETIEFLSPAPGEIFVDCTLGGGGHAEKILKRIGPSGKLVGIDCDPEAIRESQKNLARFKDQVIFVNDNFINLKNILQNLNISGIDGILFDLGVSWHQLETPERGFSLKEKGMDASLDMRMNPAQQFKAYDIVNFYPEKKLRELFFKLGEEPFGGKIAREIIRARDRKKIKTCGELLDLIRRATPPDYRFSRKGHWATKTFRALRMEVNQELPTLEETLPQALEVLKPGGRLVVISF</sequence>
<evidence type="ECO:0000313" key="7">
    <source>
        <dbReference type="Proteomes" id="UP000231474"/>
    </source>
</evidence>
<dbReference type="Gene3D" id="3.40.50.150">
    <property type="entry name" value="Vaccinia Virus protein VP39"/>
    <property type="match status" value="1"/>
</dbReference>
<comment type="caution">
    <text evidence="6">The sequence shown here is derived from an EMBL/GenBank/DDBJ whole genome shotgun (WGS) entry which is preliminary data.</text>
</comment>
<dbReference type="GO" id="GO:0070475">
    <property type="term" value="P:rRNA base methylation"/>
    <property type="evidence" value="ECO:0007669"/>
    <property type="project" value="TreeGrafter"/>
</dbReference>
<dbReference type="SUPFAM" id="SSF53335">
    <property type="entry name" value="S-adenosyl-L-methionine-dependent methyltransferases"/>
    <property type="match status" value="1"/>
</dbReference>
<dbReference type="GO" id="GO:0005737">
    <property type="term" value="C:cytoplasm"/>
    <property type="evidence" value="ECO:0007669"/>
    <property type="project" value="TreeGrafter"/>
</dbReference>
<dbReference type="Gene3D" id="1.10.150.170">
    <property type="entry name" value="Putative methyltransferase TM0872, insert domain"/>
    <property type="match status" value="1"/>
</dbReference>
<dbReference type="SUPFAM" id="SSF81799">
    <property type="entry name" value="Putative methyltransferase TM0872, insert domain"/>
    <property type="match status" value="1"/>
</dbReference>
<keyword evidence="2" id="KW-0698">rRNA processing</keyword>
<dbReference type="InterPro" id="IPR029063">
    <property type="entry name" value="SAM-dependent_MTases_sf"/>
</dbReference>
<dbReference type="Pfam" id="PF01795">
    <property type="entry name" value="Methyltransf_5"/>
    <property type="match status" value="1"/>
</dbReference>
<evidence type="ECO:0000256" key="5">
    <source>
        <dbReference type="ARBA" id="ARBA00022691"/>
    </source>
</evidence>
<keyword evidence="5" id="KW-0949">S-adenosyl-L-methionine</keyword>
<dbReference type="PANTHER" id="PTHR11265:SF0">
    <property type="entry name" value="12S RRNA N4-METHYLCYTIDINE METHYLTRANSFERASE"/>
    <property type="match status" value="1"/>
</dbReference>
<accession>A0A2M8L4B4</accession>
<dbReference type="InterPro" id="IPR002903">
    <property type="entry name" value="RsmH"/>
</dbReference>
<evidence type="ECO:0000256" key="4">
    <source>
        <dbReference type="ARBA" id="ARBA00022679"/>
    </source>
</evidence>
<dbReference type="InterPro" id="IPR023397">
    <property type="entry name" value="SAM-dep_MeTrfase_MraW_recog"/>
</dbReference>
<organism evidence="6 7">
    <name type="scientific">Candidatus Shapirobacteria bacterium CG10_big_fil_rev_8_21_14_0_10_40_9</name>
    <dbReference type="NCBI Taxonomy" id="1974888"/>
    <lineage>
        <taxon>Bacteria</taxon>
        <taxon>Candidatus Shapironibacteriota</taxon>
    </lineage>
</organism>
<dbReference type="AlphaFoldDB" id="A0A2M8L4B4"/>
<dbReference type="Proteomes" id="UP000231474">
    <property type="component" value="Unassembled WGS sequence"/>
</dbReference>
<protein>
    <submittedName>
        <fullName evidence="6">16S rRNA (Cytosine(1402)-N(4))-methyltransferase</fullName>
    </submittedName>
</protein>
<reference evidence="7" key="1">
    <citation type="submission" date="2017-09" db="EMBL/GenBank/DDBJ databases">
        <title>Depth-based differentiation of microbial function through sediment-hosted aquifers and enrichment of novel symbionts in the deep terrestrial subsurface.</title>
        <authorList>
            <person name="Probst A.J."/>
            <person name="Ladd B."/>
            <person name="Jarett J.K."/>
            <person name="Geller-Mcgrath D.E."/>
            <person name="Sieber C.M.K."/>
            <person name="Emerson J.B."/>
            <person name="Anantharaman K."/>
            <person name="Thomas B.C."/>
            <person name="Malmstrom R."/>
            <person name="Stieglmeier M."/>
            <person name="Klingl A."/>
            <person name="Woyke T."/>
            <person name="Ryan C.M."/>
            <person name="Banfield J.F."/>
        </authorList>
    </citation>
    <scope>NUCLEOTIDE SEQUENCE [LARGE SCALE GENOMIC DNA]</scope>
</reference>
<evidence type="ECO:0000256" key="2">
    <source>
        <dbReference type="ARBA" id="ARBA00022552"/>
    </source>
</evidence>
<evidence type="ECO:0000313" key="6">
    <source>
        <dbReference type="EMBL" id="PJE67754.1"/>
    </source>
</evidence>